<evidence type="ECO:0000256" key="1">
    <source>
        <dbReference type="SAM" id="Phobius"/>
    </source>
</evidence>
<gene>
    <name evidence="2" type="ORF">RPMA_12130</name>
</gene>
<name>A0ABX8AAP9_9BRAD</name>
<keyword evidence="3" id="KW-1185">Reference proteome</keyword>
<evidence type="ECO:0000313" key="2">
    <source>
        <dbReference type="EMBL" id="QUS39498.1"/>
    </source>
</evidence>
<dbReference type="PANTHER" id="PTHR31881">
    <property type="match status" value="1"/>
</dbReference>
<feature type="transmembrane region" description="Helical" evidence="1">
    <location>
        <begin position="190"/>
        <end position="212"/>
    </location>
</feature>
<dbReference type="Proteomes" id="UP000682843">
    <property type="component" value="Chromosome"/>
</dbReference>
<dbReference type="InterPro" id="IPR006747">
    <property type="entry name" value="DUF599"/>
</dbReference>
<accession>A0ABX8AAP9</accession>
<proteinExistence type="predicted"/>
<feature type="transmembrane region" description="Helical" evidence="1">
    <location>
        <begin position="72"/>
        <end position="91"/>
    </location>
</feature>
<feature type="transmembrane region" description="Helical" evidence="1">
    <location>
        <begin position="134"/>
        <end position="152"/>
    </location>
</feature>
<organism evidence="2 3">
    <name type="scientific">Tardiphaga alba</name>
    <dbReference type="NCBI Taxonomy" id="340268"/>
    <lineage>
        <taxon>Bacteria</taxon>
        <taxon>Pseudomonadati</taxon>
        <taxon>Pseudomonadota</taxon>
        <taxon>Alphaproteobacteria</taxon>
        <taxon>Hyphomicrobiales</taxon>
        <taxon>Nitrobacteraceae</taxon>
        <taxon>Tardiphaga</taxon>
    </lineage>
</organism>
<dbReference type="PANTHER" id="PTHR31881:SF6">
    <property type="entry name" value="OS09G0494600 PROTEIN"/>
    <property type="match status" value="1"/>
</dbReference>
<keyword evidence="1" id="KW-0472">Membrane</keyword>
<sequence length="242" mass="27452">MPNYTWVDAFALGFFILEWAAYAYTLEHSKYGRNSLSARMHAYREVWMRRMLSREARIVDTHILTSLQNGTAWFASTTLIAIGGALALLRATNEVMPIMANLPVGFNASAGLWEIKCFGLILIFVYAFFKFAWAYRLFNYVAILFGAMPFAADRHTPEAESHVVRTTQMFGAAARHFNRGQRAFFFALGYLGWFVSPWVFIVSTAAVVIVTWRRQFASNAWRAMGDDIEAVKKTLAEEKAGL</sequence>
<feature type="transmembrane region" description="Helical" evidence="1">
    <location>
        <begin position="111"/>
        <end position="129"/>
    </location>
</feature>
<reference evidence="2 3" key="1">
    <citation type="submission" date="2019-02" db="EMBL/GenBank/DDBJ databases">
        <title>Emended description of the genus Rhodopseudomonas and description of Rhodopseudomonas albus sp. nov., a non-phototrophic, heavy-metal-tolerant bacterium isolated from garden soil.</title>
        <authorList>
            <person name="Bao Z."/>
            <person name="Cao W.W."/>
            <person name="Sato Y."/>
            <person name="Nishizawa T."/>
            <person name="Zhao J."/>
            <person name="Guo Y."/>
            <person name="Ohta H."/>
        </authorList>
    </citation>
    <scope>NUCLEOTIDE SEQUENCE [LARGE SCALE GENOMIC DNA]</scope>
    <source>
        <strain evidence="2 3">SK50-23</strain>
    </source>
</reference>
<dbReference type="RefSeq" id="WP_211913040.1">
    <property type="nucleotide sequence ID" value="NZ_CP036498.1"/>
</dbReference>
<evidence type="ECO:0000313" key="3">
    <source>
        <dbReference type="Proteomes" id="UP000682843"/>
    </source>
</evidence>
<dbReference type="Pfam" id="PF04654">
    <property type="entry name" value="DUF599"/>
    <property type="match status" value="1"/>
</dbReference>
<dbReference type="EMBL" id="CP036498">
    <property type="protein sequence ID" value="QUS39498.1"/>
    <property type="molecule type" value="Genomic_DNA"/>
</dbReference>
<keyword evidence="1" id="KW-0812">Transmembrane</keyword>
<keyword evidence="1" id="KW-1133">Transmembrane helix</keyword>
<protein>
    <submittedName>
        <fullName evidence="2">DUF599 family protein</fullName>
    </submittedName>
</protein>
<feature type="transmembrane region" description="Helical" evidence="1">
    <location>
        <begin position="6"/>
        <end position="26"/>
    </location>
</feature>